<proteinExistence type="inferred from homology"/>
<dbReference type="SUPFAM" id="SSF56954">
    <property type="entry name" value="Outer membrane efflux proteins (OEP)"/>
    <property type="match status" value="1"/>
</dbReference>
<protein>
    <submittedName>
        <fullName evidence="9">TolC family protein</fullName>
    </submittedName>
</protein>
<dbReference type="InterPro" id="IPR003423">
    <property type="entry name" value="OMP_efflux"/>
</dbReference>
<comment type="similarity">
    <text evidence="2">Belongs to the outer membrane factor (OMF) (TC 1.B.17) family.</text>
</comment>
<comment type="subcellular location">
    <subcellularLocation>
        <location evidence="1">Cell outer membrane</location>
    </subcellularLocation>
</comment>
<dbReference type="EMBL" id="JBHUMA010000006">
    <property type="protein sequence ID" value="MFD2598851.1"/>
    <property type="molecule type" value="Genomic_DNA"/>
</dbReference>
<accession>A0ABW5NI96</accession>
<keyword evidence="4" id="KW-1134">Transmembrane beta strand</keyword>
<keyword evidence="5" id="KW-0812">Transmembrane</keyword>
<keyword evidence="8" id="KW-0175">Coiled coil</keyword>
<dbReference type="Pfam" id="PF02321">
    <property type="entry name" value="OEP"/>
    <property type="match status" value="2"/>
</dbReference>
<organism evidence="9 10">
    <name type="scientific">Sphingobacterium corticis</name>
    <dbReference type="NCBI Taxonomy" id="1812823"/>
    <lineage>
        <taxon>Bacteria</taxon>
        <taxon>Pseudomonadati</taxon>
        <taxon>Bacteroidota</taxon>
        <taxon>Sphingobacteriia</taxon>
        <taxon>Sphingobacteriales</taxon>
        <taxon>Sphingobacteriaceae</taxon>
        <taxon>Sphingobacterium</taxon>
    </lineage>
</organism>
<evidence type="ECO:0000256" key="7">
    <source>
        <dbReference type="ARBA" id="ARBA00023237"/>
    </source>
</evidence>
<evidence type="ECO:0000256" key="4">
    <source>
        <dbReference type="ARBA" id="ARBA00022452"/>
    </source>
</evidence>
<dbReference type="InterPro" id="IPR051906">
    <property type="entry name" value="TolC-like"/>
</dbReference>
<evidence type="ECO:0000313" key="9">
    <source>
        <dbReference type="EMBL" id="MFD2598851.1"/>
    </source>
</evidence>
<gene>
    <name evidence="9" type="ORF">ACFSQ3_07785</name>
</gene>
<sequence length="449" mass="51304">MRNLLKTFLIAWCVIAPLWLQAQNVLDDYIAFGRKHNLTIVEKSLSLEKAMTNLEMARSMYLPSLTFDATYTTANGGRMIELPVGNLLNPVYQTLNQLTQSQSFPQIENERINFLPRNYYDARFRAGMPILNTDIKHNKRVNEQMVRMREHEVEIYERELVRDIKVAYYNYCSAEDGVKVYENALNLAQEGKRVNERMVDAGNGLHAYVVRANAEIAQAEAKLVEAQQQVSNAKYYFNMLLNREAEEIIQRQTTNASDLGQQSSGLQIDSREELEALGNQINMQETLVKMNKQVFVPKLNAFVDLGSQAENMRFNRNSQYVMIGAQLSMPIFEGGRNKLKIKESQLAVAEGKQQKLRVQQQLETSARIANNDVTSSIKNYQNAKQQLEAAATYQRLIQRGFNEGVNTYIETIDARSQLTNAQLAENLALYKWLIASAKLERETASYILD</sequence>
<evidence type="ECO:0000256" key="2">
    <source>
        <dbReference type="ARBA" id="ARBA00007613"/>
    </source>
</evidence>
<comment type="caution">
    <text evidence="9">The sequence shown here is derived from an EMBL/GenBank/DDBJ whole genome shotgun (WGS) entry which is preliminary data.</text>
</comment>
<dbReference type="PANTHER" id="PTHR30026">
    <property type="entry name" value="OUTER MEMBRANE PROTEIN TOLC"/>
    <property type="match status" value="1"/>
</dbReference>
<evidence type="ECO:0000256" key="8">
    <source>
        <dbReference type="SAM" id="Coils"/>
    </source>
</evidence>
<dbReference type="Proteomes" id="UP001597393">
    <property type="component" value="Unassembled WGS sequence"/>
</dbReference>
<dbReference type="PANTHER" id="PTHR30026:SF20">
    <property type="entry name" value="OUTER MEMBRANE PROTEIN TOLC"/>
    <property type="match status" value="1"/>
</dbReference>
<keyword evidence="10" id="KW-1185">Reference proteome</keyword>
<evidence type="ECO:0000256" key="5">
    <source>
        <dbReference type="ARBA" id="ARBA00022692"/>
    </source>
</evidence>
<reference evidence="10" key="1">
    <citation type="journal article" date="2019" name="Int. J. Syst. Evol. Microbiol.">
        <title>The Global Catalogue of Microorganisms (GCM) 10K type strain sequencing project: providing services to taxonomists for standard genome sequencing and annotation.</title>
        <authorList>
            <consortium name="The Broad Institute Genomics Platform"/>
            <consortium name="The Broad Institute Genome Sequencing Center for Infectious Disease"/>
            <person name="Wu L."/>
            <person name="Ma J."/>
        </authorList>
    </citation>
    <scope>NUCLEOTIDE SEQUENCE [LARGE SCALE GENOMIC DNA]</scope>
    <source>
        <strain evidence="10">KCTC 42248</strain>
    </source>
</reference>
<evidence type="ECO:0000256" key="6">
    <source>
        <dbReference type="ARBA" id="ARBA00023136"/>
    </source>
</evidence>
<evidence type="ECO:0000256" key="3">
    <source>
        <dbReference type="ARBA" id="ARBA00022448"/>
    </source>
</evidence>
<keyword evidence="7" id="KW-0998">Cell outer membrane</keyword>
<evidence type="ECO:0000313" key="10">
    <source>
        <dbReference type="Proteomes" id="UP001597393"/>
    </source>
</evidence>
<dbReference type="Gene3D" id="1.20.1600.10">
    <property type="entry name" value="Outer membrane efflux proteins (OEP)"/>
    <property type="match status" value="1"/>
</dbReference>
<keyword evidence="3" id="KW-0813">Transport</keyword>
<feature type="coiled-coil region" evidence="8">
    <location>
        <begin position="209"/>
        <end position="236"/>
    </location>
</feature>
<evidence type="ECO:0000256" key="1">
    <source>
        <dbReference type="ARBA" id="ARBA00004442"/>
    </source>
</evidence>
<dbReference type="RefSeq" id="WP_380868982.1">
    <property type="nucleotide sequence ID" value="NZ_JBHUMA010000006.1"/>
</dbReference>
<keyword evidence="6" id="KW-0472">Membrane</keyword>
<name>A0ABW5NI96_9SPHI</name>